<keyword evidence="4" id="KW-1185">Reference proteome</keyword>
<dbReference type="PANTHER" id="PTHR28022">
    <property type="entry name" value="GPI MANNOSYLTRANSFERASE 2 SUBUNIT PGA1"/>
    <property type="match status" value="1"/>
</dbReference>
<keyword evidence="2" id="KW-0732">Signal</keyword>
<dbReference type="OMA" id="EVRVCWL"/>
<dbReference type="GeneID" id="9227762"/>
<sequence>MRVLLWLVSLFVGLTLANVEKTMFISPSPNKEQSALLNVELKTLSPSSPSIREHIEAEFPTDTAPTGKRSWYRLEGLVPGQRYEVRVCWLAIQPTAFSLSTYEAYQIIQSPNLLVSLAEFSESHVHSKKNSTSRGTVAHPSGVTLFLLIDAAADYFTADKALMADAPPVLVDIILDPYIFNVLPTSLVPTLWYVVASAVFALFLSRYIWLQLSAAADVLDVSADGGSQVQAPSVLVHTNWIGSARKKDHRIDFFSCY</sequence>
<dbReference type="HOGENOM" id="CLU_062870_0_0_1"/>
<evidence type="ECO:0000256" key="2">
    <source>
        <dbReference type="SAM" id="SignalP"/>
    </source>
</evidence>
<dbReference type="Proteomes" id="UP000002035">
    <property type="component" value="Unassembled WGS sequence"/>
</dbReference>
<evidence type="ECO:0000256" key="1">
    <source>
        <dbReference type="SAM" id="Phobius"/>
    </source>
</evidence>
<dbReference type="EMBL" id="DS995702">
    <property type="protein sequence ID" value="EEQ28898.1"/>
    <property type="molecule type" value="Genomic_DNA"/>
</dbReference>
<keyword evidence="1" id="KW-0472">Membrane</keyword>
<feature type="signal peptide" evidence="2">
    <location>
        <begin position="1"/>
        <end position="17"/>
    </location>
</feature>
<dbReference type="GO" id="GO:0031501">
    <property type="term" value="C:mannosyltransferase complex"/>
    <property type="evidence" value="ECO:0007669"/>
    <property type="project" value="TreeGrafter"/>
</dbReference>
<dbReference type="GO" id="GO:0006506">
    <property type="term" value="P:GPI anchor biosynthetic process"/>
    <property type="evidence" value="ECO:0007669"/>
    <property type="project" value="TreeGrafter"/>
</dbReference>
<organism evidence="3 4">
    <name type="scientific">Arthroderma otae (strain ATCC MYA-4605 / CBS 113480)</name>
    <name type="common">Microsporum canis</name>
    <dbReference type="NCBI Taxonomy" id="554155"/>
    <lineage>
        <taxon>Eukaryota</taxon>
        <taxon>Fungi</taxon>
        <taxon>Dikarya</taxon>
        <taxon>Ascomycota</taxon>
        <taxon>Pezizomycotina</taxon>
        <taxon>Eurotiomycetes</taxon>
        <taxon>Eurotiomycetidae</taxon>
        <taxon>Onygenales</taxon>
        <taxon>Arthrodermataceae</taxon>
        <taxon>Microsporum</taxon>
    </lineage>
</organism>
<gene>
    <name evidence="3" type="ORF">MCYG_01717</name>
</gene>
<dbReference type="RefSeq" id="XP_002848783.1">
    <property type="nucleotide sequence ID" value="XM_002848737.1"/>
</dbReference>
<feature type="chain" id="PRO_5002950197" evidence="2">
    <location>
        <begin position="18"/>
        <end position="257"/>
    </location>
</feature>
<dbReference type="OrthoDB" id="3360032at2759"/>
<dbReference type="AlphaFoldDB" id="C5FHR8"/>
<dbReference type="GO" id="GO:0000030">
    <property type="term" value="F:mannosyltransferase activity"/>
    <property type="evidence" value="ECO:0007669"/>
    <property type="project" value="TreeGrafter"/>
</dbReference>
<dbReference type="VEuPathDB" id="FungiDB:MCYG_01717"/>
<accession>C5FHR8</accession>
<keyword evidence="1" id="KW-0812">Transmembrane</keyword>
<dbReference type="InterPro" id="IPR019433">
    <property type="entry name" value="GPI_ManTrfase_II_coact_Pga1"/>
</dbReference>
<protein>
    <submittedName>
        <fullName evidence="3">Uncharacterized protein</fullName>
    </submittedName>
</protein>
<reference evidence="4" key="1">
    <citation type="journal article" date="2012" name="MBio">
        <title>Comparative genome analysis of Trichophyton rubrum and related dermatophytes reveals candidate genes involved in infection.</title>
        <authorList>
            <person name="Martinez D.A."/>
            <person name="Oliver B.G."/>
            <person name="Graeser Y."/>
            <person name="Goldberg J.M."/>
            <person name="Li W."/>
            <person name="Martinez-Rossi N.M."/>
            <person name="Monod M."/>
            <person name="Shelest E."/>
            <person name="Barton R.C."/>
            <person name="Birch E."/>
            <person name="Brakhage A.A."/>
            <person name="Chen Z."/>
            <person name="Gurr S.J."/>
            <person name="Heiman D."/>
            <person name="Heitman J."/>
            <person name="Kosti I."/>
            <person name="Rossi A."/>
            <person name="Saif S."/>
            <person name="Samalova M."/>
            <person name="Saunders C.W."/>
            <person name="Shea T."/>
            <person name="Summerbell R.C."/>
            <person name="Xu J."/>
            <person name="Young S."/>
            <person name="Zeng Q."/>
            <person name="Birren B.W."/>
            <person name="Cuomo C.A."/>
            <person name="White T.C."/>
        </authorList>
    </citation>
    <scope>NUCLEOTIDE SEQUENCE [LARGE SCALE GENOMIC DNA]</scope>
    <source>
        <strain evidence="4">ATCC MYA-4605 / CBS 113480</strain>
    </source>
</reference>
<feature type="transmembrane region" description="Helical" evidence="1">
    <location>
        <begin position="191"/>
        <end position="209"/>
    </location>
</feature>
<evidence type="ECO:0000313" key="3">
    <source>
        <dbReference type="EMBL" id="EEQ28898.1"/>
    </source>
</evidence>
<proteinExistence type="predicted"/>
<keyword evidence="1" id="KW-1133">Transmembrane helix</keyword>
<name>C5FHR8_ARTOC</name>
<dbReference type="eggNOG" id="ENOG502S55X">
    <property type="taxonomic scope" value="Eukaryota"/>
</dbReference>
<dbReference type="PANTHER" id="PTHR28022:SF1">
    <property type="entry name" value="GPI MANNOSYLTRANSFERASE 2 SUBUNIT PGA1"/>
    <property type="match status" value="1"/>
</dbReference>
<dbReference type="GO" id="GO:0005789">
    <property type="term" value="C:endoplasmic reticulum membrane"/>
    <property type="evidence" value="ECO:0007669"/>
    <property type="project" value="TreeGrafter"/>
</dbReference>
<evidence type="ECO:0000313" key="4">
    <source>
        <dbReference type="Proteomes" id="UP000002035"/>
    </source>
</evidence>